<dbReference type="KEGG" id="ddz:DSYM_05390"/>
<dbReference type="InterPro" id="IPR049199">
    <property type="entry name" value="DUF6866_N"/>
</dbReference>
<feature type="domain" description="DUF6866" evidence="1">
    <location>
        <begin position="9"/>
        <end position="159"/>
    </location>
</feature>
<gene>
    <name evidence="3" type="ORF">DSYM_05390</name>
</gene>
<feature type="domain" description="DUF6866" evidence="2">
    <location>
        <begin position="164"/>
        <end position="340"/>
    </location>
</feature>
<name>A0A809QWM7_9PROT</name>
<dbReference type="NCBIfam" id="NF045620">
    <property type="entry name" value="Sfum_1244_fam"/>
    <property type="match status" value="1"/>
</dbReference>
<dbReference type="Proteomes" id="UP000662914">
    <property type="component" value="Chromosome"/>
</dbReference>
<protein>
    <submittedName>
        <fullName evidence="3">Uncharacterized protein</fullName>
    </submittedName>
</protein>
<dbReference type="InterPro" id="IPR054640">
    <property type="entry name" value="Sfum_1244-like"/>
</dbReference>
<evidence type="ECO:0000313" key="4">
    <source>
        <dbReference type="Proteomes" id="UP000662914"/>
    </source>
</evidence>
<sequence>MNPAAFEALRQAVQANCDIADARHAREMTLCNYLLAMRELFRWEHGIPLAQSLPQAELGGWIARREARWNEIEEADFRPLPLDGGCDPFDNAAINAALAPYSLVYAGGIGRWGKPHFFLGELARRESRQGLEVLVAEREHARDLFAPPAALREGTVFLRLDALRRWLWEKTEIWGVKRAEGALKAALEGYGFGDNAEAALERMAAAEAETLILHEIGEGMAEPLLGPDWREMLGGLSERRAELLARAVRDNLADCLSTLPMLLERGAAPSLHFYFANFEGLRRSLFPRLWSAYAAWRRTGAEDDLRRACRDGETHWREAAHRLLAAWRNDPAGAGSVFSEWVEEPGALAL</sequence>
<evidence type="ECO:0000313" key="3">
    <source>
        <dbReference type="EMBL" id="BBO19840.1"/>
    </source>
</evidence>
<reference evidence="3" key="1">
    <citation type="journal article" name="DNA Res.">
        <title>The physiological potential of anammox bacteria as revealed by their core genome structure.</title>
        <authorList>
            <person name="Okubo T."/>
            <person name="Toyoda A."/>
            <person name="Fukuhara K."/>
            <person name="Uchiyama I."/>
            <person name="Harigaya Y."/>
            <person name="Kuroiwa M."/>
            <person name="Suzuki T."/>
            <person name="Murakami Y."/>
            <person name="Suwa Y."/>
            <person name="Takami H."/>
        </authorList>
    </citation>
    <scope>NUCLEOTIDE SEQUENCE</scope>
    <source>
        <strain evidence="3">317325-3</strain>
    </source>
</reference>
<dbReference type="InterPro" id="IPR049200">
    <property type="entry name" value="DUF6866_C"/>
</dbReference>
<evidence type="ECO:0000259" key="2">
    <source>
        <dbReference type="Pfam" id="PF21740"/>
    </source>
</evidence>
<dbReference type="AlphaFoldDB" id="A0A809QWM7"/>
<proteinExistence type="predicted"/>
<dbReference type="EMBL" id="AP021857">
    <property type="protein sequence ID" value="BBO19840.1"/>
    <property type="molecule type" value="Genomic_DNA"/>
</dbReference>
<organism evidence="3 4">
    <name type="scientific">Candidatus Desulfobacillus denitrificans</name>
    <dbReference type="NCBI Taxonomy" id="2608985"/>
    <lineage>
        <taxon>Bacteria</taxon>
        <taxon>Pseudomonadati</taxon>
        <taxon>Pseudomonadota</taxon>
        <taxon>Betaproteobacteria</taxon>
        <taxon>Candidatus Desulfobacillus</taxon>
    </lineage>
</organism>
<dbReference type="Pfam" id="PF21740">
    <property type="entry name" value="DUF6866_C"/>
    <property type="match status" value="1"/>
</dbReference>
<accession>A0A809QWM7</accession>
<dbReference type="Pfam" id="PF21739">
    <property type="entry name" value="DUF6866_N"/>
    <property type="match status" value="1"/>
</dbReference>
<evidence type="ECO:0000259" key="1">
    <source>
        <dbReference type="Pfam" id="PF21739"/>
    </source>
</evidence>